<keyword evidence="5" id="KW-1185">Reference proteome</keyword>
<feature type="compositionally biased region" description="Low complexity" evidence="2">
    <location>
        <begin position="253"/>
        <end position="267"/>
    </location>
</feature>
<dbReference type="PANTHER" id="PTHR10083:SF374">
    <property type="entry name" value="BPTI_KUNITZ INHIBITOR DOMAIN-CONTAINING PROTEIN"/>
    <property type="match status" value="1"/>
</dbReference>
<protein>
    <recommendedName>
        <fullName evidence="3">BPTI/Kunitz inhibitor domain-containing protein</fullName>
    </recommendedName>
</protein>
<feature type="compositionally biased region" description="Basic residues" evidence="2">
    <location>
        <begin position="427"/>
        <end position="437"/>
    </location>
</feature>
<dbReference type="PRINTS" id="PR00759">
    <property type="entry name" value="BASICPTASE"/>
</dbReference>
<organism evidence="4 5">
    <name type="scientific">Elysia chlorotica</name>
    <name type="common">Eastern emerald elysia</name>
    <name type="synonym">Sea slug</name>
    <dbReference type="NCBI Taxonomy" id="188477"/>
    <lineage>
        <taxon>Eukaryota</taxon>
        <taxon>Metazoa</taxon>
        <taxon>Spiralia</taxon>
        <taxon>Lophotrochozoa</taxon>
        <taxon>Mollusca</taxon>
        <taxon>Gastropoda</taxon>
        <taxon>Heterobranchia</taxon>
        <taxon>Euthyneura</taxon>
        <taxon>Panpulmonata</taxon>
        <taxon>Sacoglossa</taxon>
        <taxon>Placobranchoidea</taxon>
        <taxon>Plakobranchidae</taxon>
        <taxon>Elysia</taxon>
    </lineage>
</organism>
<dbReference type="EMBL" id="RQTK01000124">
    <property type="protein sequence ID" value="RUS86923.1"/>
    <property type="molecule type" value="Genomic_DNA"/>
</dbReference>
<feature type="compositionally biased region" description="Basic and acidic residues" evidence="2">
    <location>
        <begin position="371"/>
        <end position="391"/>
    </location>
</feature>
<dbReference type="SMART" id="SM00131">
    <property type="entry name" value="KU"/>
    <property type="match status" value="1"/>
</dbReference>
<accession>A0A433TZB2</accession>
<dbReference type="PROSITE" id="PS00280">
    <property type="entry name" value="BPTI_KUNITZ_1"/>
    <property type="match status" value="1"/>
</dbReference>
<reference evidence="4 5" key="1">
    <citation type="submission" date="2019-01" db="EMBL/GenBank/DDBJ databases">
        <title>A draft genome assembly of the solar-powered sea slug Elysia chlorotica.</title>
        <authorList>
            <person name="Cai H."/>
            <person name="Li Q."/>
            <person name="Fang X."/>
            <person name="Li J."/>
            <person name="Curtis N.E."/>
            <person name="Altenburger A."/>
            <person name="Shibata T."/>
            <person name="Feng M."/>
            <person name="Maeda T."/>
            <person name="Schwartz J.A."/>
            <person name="Shigenobu S."/>
            <person name="Lundholm N."/>
            <person name="Nishiyama T."/>
            <person name="Yang H."/>
            <person name="Hasebe M."/>
            <person name="Li S."/>
            <person name="Pierce S.K."/>
            <person name="Wang J."/>
        </authorList>
    </citation>
    <scope>NUCLEOTIDE SEQUENCE [LARGE SCALE GENOMIC DNA]</scope>
    <source>
        <strain evidence="4">EC2010</strain>
        <tissue evidence="4">Whole organism of an adult</tissue>
    </source>
</reference>
<feature type="region of interest" description="Disordered" evidence="2">
    <location>
        <begin position="250"/>
        <end position="391"/>
    </location>
</feature>
<evidence type="ECO:0000256" key="2">
    <source>
        <dbReference type="SAM" id="MobiDB-lite"/>
    </source>
</evidence>
<feature type="compositionally biased region" description="Low complexity" evidence="2">
    <location>
        <begin position="471"/>
        <end position="488"/>
    </location>
</feature>
<dbReference type="PANTHER" id="PTHR10083">
    <property type="entry name" value="KUNITZ-TYPE PROTEASE INHIBITOR-RELATED"/>
    <property type="match status" value="1"/>
</dbReference>
<comment type="caution">
    <text evidence="4">The sequence shown here is derived from an EMBL/GenBank/DDBJ whole genome shotgun (WGS) entry which is preliminary data.</text>
</comment>
<evidence type="ECO:0000259" key="3">
    <source>
        <dbReference type="PROSITE" id="PS50279"/>
    </source>
</evidence>
<dbReference type="InterPro" id="IPR002223">
    <property type="entry name" value="Kunitz_BPTI"/>
</dbReference>
<dbReference type="Pfam" id="PF00014">
    <property type="entry name" value="Kunitz_BPTI"/>
    <property type="match status" value="1"/>
</dbReference>
<keyword evidence="1" id="KW-1015">Disulfide bond</keyword>
<feature type="compositionally biased region" description="Polar residues" evidence="2">
    <location>
        <begin position="455"/>
        <end position="464"/>
    </location>
</feature>
<feature type="domain" description="BPTI/Kunitz inhibitor" evidence="3">
    <location>
        <begin position="152"/>
        <end position="202"/>
    </location>
</feature>
<dbReference type="GO" id="GO:0004867">
    <property type="term" value="F:serine-type endopeptidase inhibitor activity"/>
    <property type="evidence" value="ECO:0007669"/>
    <property type="project" value="InterPro"/>
</dbReference>
<evidence type="ECO:0000256" key="1">
    <source>
        <dbReference type="ARBA" id="ARBA00023157"/>
    </source>
</evidence>
<dbReference type="OrthoDB" id="4473401at2759"/>
<dbReference type="GO" id="GO:0005615">
    <property type="term" value="C:extracellular space"/>
    <property type="evidence" value="ECO:0007669"/>
    <property type="project" value="TreeGrafter"/>
</dbReference>
<proteinExistence type="predicted"/>
<feature type="region of interest" description="Disordered" evidence="2">
    <location>
        <begin position="423"/>
        <end position="494"/>
    </location>
</feature>
<dbReference type="InterPro" id="IPR050098">
    <property type="entry name" value="TFPI/VKTCI-like"/>
</dbReference>
<sequence>MACECLGPPMFSMFPELHASRWEECEEFNAPVGRREGQSWSLVSSNQTQTYTACDRPDFGGLVITGAIVKTTRITMFGCDIRPVTSVFCLVCGETNASDFIFGGEAKRVCKAYKKICPSGKVCALQSIDWPRSMKFPVCVHEKKIVVKSRLCRRPPHPGKCGAQFVRWYFNVHMGACSWFTYSGCGGNRNNFRTAAECERRCVSQDSQREEDVVVQEGDNGDNRDNENSSGDGNREPVTALARAAEDLDLDVSDSSIRNNNSNNRSVTTRDQEAERRRRKELRRKTRKERRRRRKELEKLRRSNSRNHVISWMRGNPVTTTPRPPPRRRRPSRKLTVLELGPNYGLVTASPSQPSSWSSSTSSTGRVVISRSDDVGEARRPAERESDRRAYLEARGRGVTRYDPDRGEDRPIWLMDELLKQKDRRDARRRQRRRNRQNRQGGGSSSWKKPEITITVHSFPTSSRLPRMRLSDSSANRNNNVNDNSSRNGISLNQSYRPIDSLTTDRGHVMSGNLADAPTVSQDAQMNNASLKKPYYDKLKLFDILEEQTERKL</sequence>
<dbReference type="PROSITE" id="PS50279">
    <property type="entry name" value="BPTI_KUNITZ_2"/>
    <property type="match status" value="1"/>
</dbReference>
<dbReference type="InterPro" id="IPR036880">
    <property type="entry name" value="Kunitz_BPTI_sf"/>
</dbReference>
<dbReference type="CDD" id="cd00109">
    <property type="entry name" value="Kunitz-type"/>
    <property type="match status" value="1"/>
</dbReference>
<evidence type="ECO:0000313" key="5">
    <source>
        <dbReference type="Proteomes" id="UP000271974"/>
    </source>
</evidence>
<feature type="compositionally biased region" description="Low complexity" evidence="2">
    <location>
        <begin position="350"/>
        <end position="370"/>
    </location>
</feature>
<dbReference type="AlphaFoldDB" id="A0A433TZB2"/>
<evidence type="ECO:0000313" key="4">
    <source>
        <dbReference type="EMBL" id="RUS86923.1"/>
    </source>
</evidence>
<feature type="region of interest" description="Disordered" evidence="2">
    <location>
        <begin position="209"/>
        <end position="236"/>
    </location>
</feature>
<dbReference type="SUPFAM" id="SSF57362">
    <property type="entry name" value="BPTI-like"/>
    <property type="match status" value="1"/>
</dbReference>
<gene>
    <name evidence="4" type="ORF">EGW08_005328</name>
</gene>
<name>A0A433TZB2_ELYCH</name>
<dbReference type="InterPro" id="IPR020901">
    <property type="entry name" value="Prtase_inh_Kunz-CS"/>
</dbReference>
<feature type="compositionally biased region" description="Basic residues" evidence="2">
    <location>
        <begin position="277"/>
        <end position="294"/>
    </location>
</feature>
<dbReference type="Proteomes" id="UP000271974">
    <property type="component" value="Unassembled WGS sequence"/>
</dbReference>
<dbReference type="Gene3D" id="4.10.410.10">
    <property type="entry name" value="Pancreatic trypsin inhibitor Kunitz domain"/>
    <property type="match status" value="1"/>
</dbReference>